<feature type="compositionally biased region" description="Pro residues" evidence="5">
    <location>
        <begin position="309"/>
        <end position="320"/>
    </location>
</feature>
<evidence type="ECO:0000256" key="4">
    <source>
        <dbReference type="ARBA" id="ARBA00023136"/>
    </source>
</evidence>
<reference evidence="8 9" key="1">
    <citation type="journal article" date="2005" name="Nature">
        <title>Genome sequence, comparative analysis and haplotype structure of the domestic dog.</title>
        <authorList>
            <consortium name="Broad Sequencing Platform"/>
            <person name="Lindblad-Toh K."/>
            <person name="Wade C.M."/>
            <person name="Mikkelsen T.S."/>
            <person name="Karlsson E.K."/>
            <person name="Jaffe D.B."/>
            <person name="Kamal M."/>
            <person name="Clamp M."/>
            <person name="Chang J.L."/>
            <person name="Kulbokas E.J. III"/>
            <person name="Zody M.C."/>
            <person name="Mauceli E."/>
            <person name="Xie X."/>
            <person name="Breen M."/>
            <person name="Wayne R.K."/>
            <person name="Ostrander E.A."/>
            <person name="Ponting C.P."/>
            <person name="Galibert F."/>
            <person name="Smith D.R."/>
            <person name="DeJong P.J."/>
            <person name="Kirkness E."/>
            <person name="Alvarez P."/>
            <person name="Biagi T."/>
            <person name="Brockman W."/>
            <person name="Butler J."/>
            <person name="Chin C.W."/>
            <person name="Cook A."/>
            <person name="Cuff J."/>
            <person name="Daly M.J."/>
            <person name="DeCaprio D."/>
            <person name="Gnerre S."/>
            <person name="Grabherr M."/>
            <person name="Kellis M."/>
            <person name="Kleber M."/>
            <person name="Bardeleben C."/>
            <person name="Goodstadt L."/>
            <person name="Heger A."/>
            <person name="Hitte C."/>
            <person name="Kim L."/>
            <person name="Koepfli K.P."/>
            <person name="Parker H.G."/>
            <person name="Pollinger J.P."/>
            <person name="Searle S.M."/>
            <person name="Sutter N.B."/>
            <person name="Thomas R."/>
            <person name="Webber C."/>
            <person name="Baldwin J."/>
            <person name="Abebe A."/>
            <person name="Abouelleil A."/>
            <person name="Aftuck L."/>
            <person name="Ait-Zahra M."/>
            <person name="Aldredge T."/>
            <person name="Allen N."/>
            <person name="An P."/>
            <person name="Anderson S."/>
            <person name="Antoine C."/>
            <person name="Arachchi H."/>
            <person name="Aslam A."/>
            <person name="Ayotte L."/>
            <person name="Bachantsang P."/>
            <person name="Barry A."/>
            <person name="Bayul T."/>
            <person name="Benamara M."/>
            <person name="Berlin A."/>
            <person name="Bessette D."/>
            <person name="Blitshteyn B."/>
            <person name="Bloom T."/>
            <person name="Blye J."/>
            <person name="Boguslavskiy L."/>
            <person name="Bonnet C."/>
            <person name="Boukhgalter B."/>
            <person name="Brown A."/>
            <person name="Cahill P."/>
            <person name="Calixte N."/>
            <person name="Camarata J."/>
            <person name="Cheshatsang Y."/>
            <person name="Chu J."/>
            <person name="Citroen M."/>
            <person name="Collymore A."/>
            <person name="Cooke P."/>
            <person name="Dawoe T."/>
            <person name="Daza R."/>
            <person name="Decktor K."/>
            <person name="DeGray S."/>
            <person name="Dhargay N."/>
            <person name="Dooley K."/>
            <person name="Dooley K."/>
            <person name="Dorje P."/>
            <person name="Dorjee K."/>
            <person name="Dorris L."/>
            <person name="Duffey N."/>
            <person name="Dupes A."/>
            <person name="Egbiremolen O."/>
            <person name="Elong R."/>
            <person name="Falk J."/>
            <person name="Farina A."/>
            <person name="Faro S."/>
            <person name="Ferguson D."/>
            <person name="Ferreira P."/>
            <person name="Fisher S."/>
            <person name="FitzGerald M."/>
            <person name="Foley K."/>
            <person name="Foley C."/>
            <person name="Franke A."/>
            <person name="Friedrich D."/>
            <person name="Gage D."/>
            <person name="Garber M."/>
            <person name="Gearin G."/>
            <person name="Giannoukos G."/>
            <person name="Goode T."/>
            <person name="Goyette A."/>
            <person name="Graham J."/>
            <person name="Grandbois E."/>
            <person name="Gyaltsen K."/>
            <person name="Hafez N."/>
            <person name="Hagopian D."/>
            <person name="Hagos B."/>
            <person name="Hall J."/>
            <person name="Healy C."/>
            <person name="Hegarty R."/>
            <person name="Honan T."/>
            <person name="Horn A."/>
            <person name="Houde N."/>
            <person name="Hughes L."/>
            <person name="Hunnicutt L."/>
            <person name="Husby M."/>
            <person name="Jester B."/>
            <person name="Jones C."/>
            <person name="Kamat A."/>
            <person name="Kanga B."/>
            <person name="Kells C."/>
            <person name="Khazanovich D."/>
            <person name="Kieu A.C."/>
            <person name="Kisner P."/>
            <person name="Kumar M."/>
            <person name="Lance K."/>
            <person name="Landers T."/>
            <person name="Lara M."/>
            <person name="Lee W."/>
            <person name="Leger J.P."/>
            <person name="Lennon N."/>
            <person name="Leuper L."/>
            <person name="LeVine S."/>
            <person name="Liu J."/>
            <person name="Liu X."/>
            <person name="Lokyitsang Y."/>
            <person name="Lokyitsang T."/>
            <person name="Lui A."/>
            <person name="Macdonald J."/>
            <person name="Major J."/>
            <person name="Marabella R."/>
            <person name="Maru K."/>
            <person name="Matthews C."/>
            <person name="McDonough S."/>
            <person name="Mehta T."/>
            <person name="Meldrim J."/>
            <person name="Melnikov A."/>
            <person name="Meneus L."/>
            <person name="Mihalev A."/>
            <person name="Mihova T."/>
            <person name="Miller K."/>
            <person name="Mittelman R."/>
            <person name="Mlenga V."/>
            <person name="Mulrain L."/>
            <person name="Munson G."/>
            <person name="Navidi A."/>
            <person name="Naylor J."/>
            <person name="Nguyen T."/>
            <person name="Nguyen N."/>
            <person name="Nguyen C."/>
            <person name="Nguyen T."/>
            <person name="Nicol R."/>
            <person name="Norbu N."/>
            <person name="Norbu C."/>
            <person name="Novod N."/>
            <person name="Nyima T."/>
            <person name="Olandt P."/>
            <person name="O'Neill B."/>
            <person name="O'Neill K."/>
            <person name="Osman S."/>
            <person name="Oyono L."/>
            <person name="Patti C."/>
            <person name="Perrin D."/>
            <person name="Phunkhang P."/>
            <person name="Pierre F."/>
            <person name="Priest M."/>
            <person name="Rachupka A."/>
            <person name="Raghuraman S."/>
            <person name="Rameau R."/>
            <person name="Ray V."/>
            <person name="Raymond C."/>
            <person name="Rege F."/>
            <person name="Rise C."/>
            <person name="Rogers J."/>
            <person name="Rogov P."/>
            <person name="Sahalie J."/>
            <person name="Settipalli S."/>
            <person name="Sharpe T."/>
            <person name="Shea T."/>
            <person name="Sheehan M."/>
            <person name="Sherpa N."/>
            <person name="Shi J."/>
            <person name="Shih D."/>
            <person name="Sloan J."/>
            <person name="Smith C."/>
            <person name="Sparrow T."/>
            <person name="Stalker J."/>
            <person name="Stange-Thomann N."/>
            <person name="Stavropoulos S."/>
            <person name="Stone C."/>
            <person name="Stone S."/>
            <person name="Sykes S."/>
            <person name="Tchuinga P."/>
            <person name="Tenzing P."/>
            <person name="Tesfaye S."/>
            <person name="Thoulutsang D."/>
            <person name="Thoulutsang Y."/>
            <person name="Topham K."/>
            <person name="Topping I."/>
            <person name="Tsamla T."/>
            <person name="Vassiliev H."/>
            <person name="Venkataraman V."/>
            <person name="Vo A."/>
            <person name="Wangchuk T."/>
            <person name="Wangdi T."/>
            <person name="Weiand M."/>
            <person name="Wilkinson J."/>
            <person name="Wilson A."/>
            <person name="Yadav S."/>
            <person name="Yang S."/>
            <person name="Yang X."/>
            <person name="Young G."/>
            <person name="Yu Q."/>
            <person name="Zainoun J."/>
            <person name="Zembek L."/>
            <person name="Zimmer A."/>
            <person name="Lander E.S."/>
        </authorList>
    </citation>
    <scope>NUCLEOTIDE SEQUENCE [LARGE SCALE GENOMIC DNA]</scope>
    <source>
        <strain evidence="8">Boxer</strain>
    </source>
</reference>
<comment type="subcellular location">
    <subcellularLocation>
        <location evidence="1">Membrane</location>
    </subcellularLocation>
</comment>
<feature type="region of interest" description="Disordered" evidence="5">
    <location>
        <begin position="463"/>
        <end position="485"/>
    </location>
</feature>
<feature type="region of interest" description="Disordered" evidence="5">
    <location>
        <begin position="343"/>
        <end position="362"/>
    </location>
</feature>
<feature type="region of interest" description="Disordered" evidence="5">
    <location>
        <begin position="535"/>
        <end position="555"/>
    </location>
</feature>
<dbReference type="Pfam" id="PF13908">
    <property type="entry name" value="Shisa_N"/>
    <property type="match status" value="1"/>
</dbReference>
<feature type="compositionally biased region" description="Basic and acidic residues" evidence="5">
    <location>
        <begin position="1"/>
        <end position="12"/>
    </location>
</feature>
<evidence type="ECO:0000256" key="5">
    <source>
        <dbReference type="SAM" id="MobiDB-lite"/>
    </source>
</evidence>
<feature type="domain" description="Shisa N-terminal" evidence="7">
    <location>
        <begin position="368"/>
        <end position="412"/>
    </location>
</feature>
<keyword evidence="2 6" id="KW-0812">Transmembrane</keyword>
<protein>
    <submittedName>
        <fullName evidence="8">Shisa like 2A</fullName>
    </submittedName>
</protein>
<evidence type="ECO:0000259" key="7">
    <source>
        <dbReference type="Pfam" id="PF13908"/>
    </source>
</evidence>
<organism evidence="8 9">
    <name type="scientific">Canis lupus familiaris</name>
    <name type="common">Dog</name>
    <name type="synonym">Canis familiaris</name>
    <dbReference type="NCBI Taxonomy" id="9615"/>
    <lineage>
        <taxon>Eukaryota</taxon>
        <taxon>Metazoa</taxon>
        <taxon>Chordata</taxon>
        <taxon>Craniata</taxon>
        <taxon>Vertebrata</taxon>
        <taxon>Euteleostomi</taxon>
        <taxon>Mammalia</taxon>
        <taxon>Eutheria</taxon>
        <taxon>Laurasiatheria</taxon>
        <taxon>Carnivora</taxon>
        <taxon>Caniformia</taxon>
        <taxon>Canidae</taxon>
        <taxon>Canis</taxon>
    </lineage>
</organism>
<dbReference type="InterPro" id="IPR053891">
    <property type="entry name" value="Shisa_N"/>
</dbReference>
<feature type="compositionally biased region" description="Low complexity" evidence="5">
    <location>
        <begin position="298"/>
        <end position="308"/>
    </location>
</feature>
<reference evidence="8" key="2">
    <citation type="submission" date="2025-08" db="UniProtKB">
        <authorList>
            <consortium name="Ensembl"/>
        </authorList>
    </citation>
    <scope>IDENTIFICATION</scope>
</reference>
<evidence type="ECO:0000313" key="9">
    <source>
        <dbReference type="Proteomes" id="UP000002254"/>
    </source>
</evidence>
<sequence>KKKSTGKRDPVKTPETTRAWGLEKRGSTPPPPPPPPPGTRGGAVSPALGLIPKVSENPRSSAQVGTHRGSRRGGRAPSGLPGTDSHGLAPTDGLPRPGHGQAPTAGLPRAGSHGRAPTGGLPRAGSHGRAPTARLPRAGSHGRAPTAGLPRAGSHGRAPTAGVPRPGHGQAPTGGLPGAGSHGQAPTDGLPRAGSHGRAPTDGLPRAGSHGRAPTDGLPRTGSHGRAPTAGSHGQATVRLPRAGSHGRAPTARLPRTGSHGRAPTGGLPRPGSHGQATVRLPRAGSHGRAPTGGLPRQLAGLAQQRPAAPAPPPPRPRTWPPLGVLGAPGPQRPRPCVAASLRAAPGSRDGPERRPEAAAGAGAMSGACTSYVSAARELVRGFRCPRPGGEAAAVFCCGFRDHKYCCDDPHSFFPYEHSYVWRLSIGALVGLSIAAVVLLAFIVTACVLCYLFINSKPHTKLDPGLSLQPADSREEGPPGCQGGNAGNWMEVPGTSTLEQNHPFLSPRLDGTEEQPVHPRRLLQHCFMARVTASDIPGSPEEAPVPNLDPCGPAP</sequence>
<feature type="region of interest" description="Disordered" evidence="5">
    <location>
        <begin position="1"/>
        <end position="337"/>
    </location>
</feature>
<proteinExistence type="predicted"/>
<gene>
    <name evidence="8" type="primary">SHISAL2A</name>
</gene>
<keyword evidence="4 6" id="KW-0472">Membrane</keyword>
<dbReference type="PANTHER" id="PTHR31395:SF3">
    <property type="entry name" value="PROTEIN SHISA-LIKE-2A"/>
    <property type="match status" value="1"/>
</dbReference>
<evidence type="ECO:0000256" key="1">
    <source>
        <dbReference type="ARBA" id="ARBA00004370"/>
    </source>
</evidence>
<evidence type="ECO:0000256" key="6">
    <source>
        <dbReference type="SAM" id="Phobius"/>
    </source>
</evidence>
<evidence type="ECO:0000256" key="2">
    <source>
        <dbReference type="ARBA" id="ARBA00022692"/>
    </source>
</evidence>
<dbReference type="GO" id="GO:0016020">
    <property type="term" value="C:membrane"/>
    <property type="evidence" value="ECO:0007669"/>
    <property type="project" value="UniProtKB-SubCell"/>
</dbReference>
<feature type="compositionally biased region" description="Pro residues" evidence="5">
    <location>
        <begin position="28"/>
        <end position="38"/>
    </location>
</feature>
<evidence type="ECO:0000256" key="3">
    <source>
        <dbReference type="ARBA" id="ARBA00022989"/>
    </source>
</evidence>
<dbReference type="AlphaFoldDB" id="A0A8P0S9C7"/>
<keyword evidence="3 6" id="KW-1133">Transmembrane helix</keyword>
<name>A0A8P0S9C7_CANLF</name>
<dbReference type="InterPro" id="IPR026910">
    <property type="entry name" value="Shisa"/>
</dbReference>
<dbReference type="PANTHER" id="PTHR31395">
    <property type="entry name" value="SHISA"/>
    <property type="match status" value="1"/>
</dbReference>
<evidence type="ECO:0000313" key="8">
    <source>
        <dbReference type="Ensembl" id="ENSCAFP00000005559.5"/>
    </source>
</evidence>
<accession>A0A8P0S9C7</accession>
<dbReference type="Proteomes" id="UP000002254">
    <property type="component" value="Chromosome 15"/>
</dbReference>
<dbReference type="Ensembl" id="ENSCAFT00000005998.5">
    <property type="protein sequence ID" value="ENSCAFP00000005559.5"/>
    <property type="gene ID" value="ENSCAFG00000003728.5"/>
</dbReference>
<feature type="transmembrane region" description="Helical" evidence="6">
    <location>
        <begin position="420"/>
        <end position="453"/>
    </location>
</feature>